<dbReference type="OrthoDB" id="9803333at2"/>
<keyword evidence="7" id="KW-1185">Reference proteome</keyword>
<dbReference type="EMBL" id="FRBG01000029">
    <property type="protein sequence ID" value="SHL37882.1"/>
    <property type="molecule type" value="Genomic_DNA"/>
</dbReference>
<dbReference type="PANTHER" id="PTHR43669:SF3">
    <property type="entry name" value="ALCOHOL DEHYDROGENASE, PUTATIVE (AFU_ORTHOLOGUE AFUA_3G03445)-RELATED"/>
    <property type="match status" value="1"/>
</dbReference>
<dbReference type="Proteomes" id="UP000323392">
    <property type="component" value="Unassembled WGS sequence"/>
</dbReference>
<protein>
    <submittedName>
        <fullName evidence="4 5">Short-chain dehydrogenase</fullName>
    </submittedName>
</protein>
<dbReference type="PANTHER" id="PTHR43669">
    <property type="entry name" value="5-KETO-D-GLUCONATE 5-REDUCTASE"/>
    <property type="match status" value="1"/>
</dbReference>
<evidence type="ECO:0000313" key="4">
    <source>
        <dbReference type="EMBL" id="KXZ39205.1"/>
    </source>
</evidence>
<dbReference type="InterPro" id="IPR002347">
    <property type="entry name" value="SDR_fam"/>
</dbReference>
<name>A0A150FPS5_CLOPD</name>
<comment type="similarity">
    <text evidence="1 3">Belongs to the short-chain dehydrogenases/reductases (SDR) family.</text>
</comment>
<dbReference type="GO" id="GO:0016491">
    <property type="term" value="F:oxidoreductase activity"/>
    <property type="evidence" value="ECO:0007669"/>
    <property type="project" value="UniProtKB-KW"/>
</dbReference>
<proteinExistence type="inferred from homology"/>
<dbReference type="Pfam" id="PF00106">
    <property type="entry name" value="adh_short"/>
    <property type="match status" value="1"/>
</dbReference>
<sequence length="284" mass="31242" precursor="true">MKDFKDKVIVVTGAGSGIGAAIAKEAVLHGMKVVLNDIDNKSVQKTLEEIKDMGGEGVTHTADISLIENVQELYDLTMDTYGRVDILVNNAGVAVSGPIWEIPIQDINWITEVNFLSRAYGMRVFIPKMIEQGTEAAVINVASTAGIMISPNGPMYHSTKAADVALAETTYLGLKARGINNVQVHVLCPAFIQTNIHESDRYRPERYASLDDPYYQSQEFKAGYIRSKRSVLAGMPIDSVGMTVFTALEENRFYIFTHPESIYPAGHRIKDMVNGNNPSSIKLL</sequence>
<comment type="caution">
    <text evidence="4">The sequence shown here is derived from an EMBL/GenBank/DDBJ whole genome shotgun (WGS) entry which is preliminary data.</text>
</comment>
<dbReference type="RefSeq" id="WP_066067959.1">
    <property type="nucleotide sequence ID" value="NZ_FRBG01000029.1"/>
</dbReference>
<dbReference type="Proteomes" id="UP000092605">
    <property type="component" value="Unassembled WGS sequence"/>
</dbReference>
<evidence type="ECO:0000256" key="3">
    <source>
        <dbReference type="RuleBase" id="RU000363"/>
    </source>
</evidence>
<dbReference type="PRINTS" id="PR00080">
    <property type="entry name" value="SDRFAMILY"/>
</dbReference>
<accession>A0A150FPS5</accession>
<evidence type="ECO:0000313" key="5">
    <source>
        <dbReference type="EMBL" id="SHL37882.1"/>
    </source>
</evidence>
<evidence type="ECO:0000256" key="1">
    <source>
        <dbReference type="ARBA" id="ARBA00006484"/>
    </source>
</evidence>
<dbReference type="AlphaFoldDB" id="A0A150FPS5"/>
<dbReference type="EMBL" id="LSFY01000001">
    <property type="protein sequence ID" value="KXZ39205.1"/>
    <property type="molecule type" value="Genomic_DNA"/>
</dbReference>
<evidence type="ECO:0000313" key="6">
    <source>
        <dbReference type="Proteomes" id="UP000092605"/>
    </source>
</evidence>
<reference evidence="4 6" key="1">
    <citation type="submission" date="2016-02" db="EMBL/GenBank/DDBJ databases">
        <title>Draft genome sequence for Clostridium paradoxum JW-YL-7.</title>
        <authorList>
            <person name="Utturkar S.M."/>
            <person name="Lancaster A."/>
            <person name="Poole F.L."/>
            <person name="Adams M.W."/>
            <person name="Brown S.D."/>
        </authorList>
    </citation>
    <scope>NUCLEOTIDE SEQUENCE [LARGE SCALE GENOMIC DNA]</scope>
    <source>
        <strain evidence="4 6">JW-YL-7</strain>
    </source>
</reference>
<organism evidence="4 6">
    <name type="scientific">Alkalithermobacter thermoalcaliphilus JW-YL-7 = DSM 7308</name>
    <dbReference type="NCBI Taxonomy" id="1121328"/>
    <lineage>
        <taxon>Bacteria</taxon>
        <taxon>Bacillati</taxon>
        <taxon>Bacillota</taxon>
        <taxon>Clostridia</taxon>
        <taxon>Peptostreptococcales</taxon>
        <taxon>Tepidibacteraceae</taxon>
        <taxon>Alkalithermobacter</taxon>
    </lineage>
</organism>
<gene>
    <name evidence="4" type="ORF">JWYL7_0280</name>
    <name evidence="5" type="ORF">SAMN05661008_01957</name>
</gene>
<evidence type="ECO:0000256" key="2">
    <source>
        <dbReference type="ARBA" id="ARBA00023002"/>
    </source>
</evidence>
<dbReference type="CDD" id="cd05233">
    <property type="entry name" value="SDR_c"/>
    <property type="match status" value="1"/>
</dbReference>
<keyword evidence="2" id="KW-0560">Oxidoreductase</keyword>
<evidence type="ECO:0000313" key="7">
    <source>
        <dbReference type="Proteomes" id="UP000323392"/>
    </source>
</evidence>
<dbReference type="Gene3D" id="3.40.50.720">
    <property type="entry name" value="NAD(P)-binding Rossmann-like Domain"/>
    <property type="match status" value="1"/>
</dbReference>
<dbReference type="PATRIC" id="fig|1121328.3.peg.279"/>
<dbReference type="PRINTS" id="PR00081">
    <property type="entry name" value="GDHRDH"/>
</dbReference>
<dbReference type="SUPFAM" id="SSF51735">
    <property type="entry name" value="NAD(P)-binding Rossmann-fold domains"/>
    <property type="match status" value="1"/>
</dbReference>
<dbReference type="InterPro" id="IPR036291">
    <property type="entry name" value="NAD(P)-bd_dom_sf"/>
</dbReference>
<reference evidence="5 7" key="2">
    <citation type="submission" date="2016-11" db="EMBL/GenBank/DDBJ databases">
        <authorList>
            <person name="Varghese N."/>
            <person name="Submissions S."/>
        </authorList>
    </citation>
    <scope>NUCLEOTIDE SEQUENCE [LARGE SCALE GENOMIC DNA]</scope>
    <source>
        <strain evidence="5 7">DSM 7308</strain>
    </source>
</reference>
<dbReference type="STRING" id="1121328.JWYL7_0280"/>